<sequence>MDFSRYRDTSRCRSQHAHRRMRMAVLAMLTSSLALPALAGNPGYDRPGYGFTPVVLGTGDITIEQGLPDWSRSRQNGITRSQYSADSLLRIGIGGPLELQLGSSPWNSLRQSGADSDDHSHGHGDTILGLKLALPSSSQAVSWGLLGSVEFTDGAKAFRGDRRQYLLGAQFNLQASERNSLGLYLQNVRSDGTDSTTVAVSDNYMPSSTLVLYVETARLRTPGQGSGTVAGAGLGWLITPRVQLDAGFDRRLDGAVPDWQTNLGVAIYFGR</sequence>
<reference evidence="2 3" key="1">
    <citation type="submission" date="2024-06" db="EMBL/GenBank/DDBJ databases">
        <title>Sorghum-associated microbial communities from plants grown in Nebraska, USA.</title>
        <authorList>
            <person name="Schachtman D."/>
        </authorList>
    </citation>
    <scope>NUCLEOTIDE SEQUENCE [LARGE SCALE GENOMIC DNA]</scope>
    <source>
        <strain evidence="2 3">1757</strain>
    </source>
</reference>
<keyword evidence="1" id="KW-0732">Signal</keyword>
<dbReference type="EMBL" id="JBEPSD010000001">
    <property type="protein sequence ID" value="MET4568086.1"/>
    <property type="molecule type" value="Genomic_DNA"/>
</dbReference>
<accession>A0ABV2PST0</accession>
<keyword evidence="3" id="KW-1185">Reference proteome</keyword>
<evidence type="ECO:0008006" key="4">
    <source>
        <dbReference type="Google" id="ProtNLM"/>
    </source>
</evidence>
<evidence type="ECO:0000313" key="3">
    <source>
        <dbReference type="Proteomes" id="UP001549251"/>
    </source>
</evidence>
<feature type="chain" id="PRO_5046593189" description="Transporter" evidence="1">
    <location>
        <begin position="40"/>
        <end position="271"/>
    </location>
</feature>
<evidence type="ECO:0000256" key="1">
    <source>
        <dbReference type="SAM" id="SignalP"/>
    </source>
</evidence>
<proteinExistence type="predicted"/>
<evidence type="ECO:0000313" key="2">
    <source>
        <dbReference type="EMBL" id="MET4568086.1"/>
    </source>
</evidence>
<organism evidence="2 3">
    <name type="scientific">Rhodanobacter soli</name>
    <dbReference type="NCBI Taxonomy" id="590609"/>
    <lineage>
        <taxon>Bacteria</taxon>
        <taxon>Pseudomonadati</taxon>
        <taxon>Pseudomonadota</taxon>
        <taxon>Gammaproteobacteria</taxon>
        <taxon>Lysobacterales</taxon>
        <taxon>Rhodanobacteraceae</taxon>
        <taxon>Rhodanobacter</taxon>
    </lineage>
</organism>
<dbReference type="SUPFAM" id="SSF56935">
    <property type="entry name" value="Porins"/>
    <property type="match status" value="1"/>
</dbReference>
<comment type="caution">
    <text evidence="2">The sequence shown here is derived from an EMBL/GenBank/DDBJ whole genome shotgun (WGS) entry which is preliminary data.</text>
</comment>
<name>A0ABV2PST0_9GAMM</name>
<feature type="signal peptide" evidence="1">
    <location>
        <begin position="1"/>
        <end position="39"/>
    </location>
</feature>
<protein>
    <recommendedName>
        <fullName evidence="4">Transporter</fullName>
    </recommendedName>
</protein>
<gene>
    <name evidence="2" type="ORF">ABIE04_000413</name>
</gene>
<dbReference type="Proteomes" id="UP001549251">
    <property type="component" value="Unassembled WGS sequence"/>
</dbReference>